<evidence type="ECO:0000313" key="2">
    <source>
        <dbReference type="EMBL" id="MOY42630.1"/>
    </source>
</evidence>
<accession>A0A4D5RZ67</accession>
<evidence type="ECO:0000256" key="1">
    <source>
        <dbReference type="SAM" id="MobiDB-lite"/>
    </source>
</evidence>
<reference evidence="2" key="1">
    <citation type="submission" date="2019-04" db="EMBL/GenBank/DDBJ databases">
        <title>An insight into the mialome of Ixodes scapularis.</title>
        <authorList>
            <person name="Ribeiro J.M."/>
            <person name="Mather T.N."/>
            <person name="Karim S."/>
        </authorList>
    </citation>
    <scope>NUCLEOTIDE SEQUENCE</scope>
</reference>
<protein>
    <submittedName>
        <fullName evidence="2">Putative secreted protein</fullName>
    </submittedName>
</protein>
<feature type="compositionally biased region" description="Low complexity" evidence="1">
    <location>
        <begin position="20"/>
        <end position="42"/>
    </location>
</feature>
<sequence>MPCSRRWPRRSRVTRWMPSSAWPAAGWAATARPPTSPTSATPCGSLASGRRPSPRALPPTTSRKVACWPSRGPRPPSSPRPA</sequence>
<name>A0A4D5RZ67_IXOSC</name>
<feature type="compositionally biased region" description="Pro residues" evidence="1">
    <location>
        <begin position="72"/>
        <end position="82"/>
    </location>
</feature>
<dbReference type="AlphaFoldDB" id="A0A4D5RZ67"/>
<proteinExistence type="predicted"/>
<feature type="region of interest" description="Disordered" evidence="1">
    <location>
        <begin position="20"/>
        <end position="82"/>
    </location>
</feature>
<organism evidence="2">
    <name type="scientific">Ixodes scapularis</name>
    <name type="common">Black-legged tick</name>
    <name type="synonym">Deer tick</name>
    <dbReference type="NCBI Taxonomy" id="6945"/>
    <lineage>
        <taxon>Eukaryota</taxon>
        <taxon>Metazoa</taxon>
        <taxon>Ecdysozoa</taxon>
        <taxon>Arthropoda</taxon>
        <taxon>Chelicerata</taxon>
        <taxon>Arachnida</taxon>
        <taxon>Acari</taxon>
        <taxon>Parasitiformes</taxon>
        <taxon>Ixodida</taxon>
        <taxon>Ixodoidea</taxon>
        <taxon>Ixodidae</taxon>
        <taxon>Ixodinae</taxon>
        <taxon>Ixodes</taxon>
    </lineage>
</organism>
<dbReference type="EMBL" id="GHJT01008659">
    <property type="protein sequence ID" value="MOY42630.1"/>
    <property type="molecule type" value="Transcribed_RNA"/>
</dbReference>